<name>A0A1H8JK69_9SPHI</name>
<dbReference type="RefSeq" id="WP_091211323.1">
    <property type="nucleotide sequence ID" value="NZ_FOCL01000004.1"/>
</dbReference>
<accession>A0A1H8JK69</accession>
<feature type="domain" description="FIST" evidence="1">
    <location>
        <begin position="25"/>
        <end position="219"/>
    </location>
</feature>
<dbReference type="Proteomes" id="UP000198942">
    <property type="component" value="Unassembled WGS sequence"/>
</dbReference>
<proteinExistence type="predicted"/>
<gene>
    <name evidence="3" type="ORF">SAMN05192574_104221</name>
</gene>
<protein>
    <submittedName>
        <fullName evidence="3">Uncharacterized conserved protein, contains FIST_N domain</fullName>
    </submittedName>
</protein>
<dbReference type="EMBL" id="FOCL01000004">
    <property type="protein sequence ID" value="SEN81119.1"/>
    <property type="molecule type" value="Genomic_DNA"/>
</dbReference>
<dbReference type="Pfam" id="PF08495">
    <property type="entry name" value="FIST"/>
    <property type="match status" value="1"/>
</dbReference>
<dbReference type="AlphaFoldDB" id="A0A1H8JK69"/>
<dbReference type="PANTHER" id="PTHR40252">
    <property type="entry name" value="BLR0328 PROTEIN"/>
    <property type="match status" value="1"/>
</dbReference>
<organism evidence="3 4">
    <name type="scientific">Mucilaginibacter gossypiicola</name>
    <dbReference type="NCBI Taxonomy" id="551995"/>
    <lineage>
        <taxon>Bacteria</taxon>
        <taxon>Pseudomonadati</taxon>
        <taxon>Bacteroidota</taxon>
        <taxon>Sphingobacteriia</taxon>
        <taxon>Sphingobacteriales</taxon>
        <taxon>Sphingobacteriaceae</taxon>
        <taxon>Mucilaginibacter</taxon>
    </lineage>
</organism>
<evidence type="ECO:0000259" key="1">
    <source>
        <dbReference type="SMART" id="SM00897"/>
    </source>
</evidence>
<dbReference type="OrthoDB" id="9770435at2"/>
<evidence type="ECO:0000259" key="2">
    <source>
        <dbReference type="SMART" id="SM01204"/>
    </source>
</evidence>
<evidence type="ECO:0000313" key="3">
    <source>
        <dbReference type="EMBL" id="SEN81119.1"/>
    </source>
</evidence>
<dbReference type="InterPro" id="IPR019494">
    <property type="entry name" value="FIST_C"/>
</dbReference>
<dbReference type="SMART" id="SM01204">
    <property type="entry name" value="FIST_C"/>
    <property type="match status" value="1"/>
</dbReference>
<dbReference type="Pfam" id="PF10442">
    <property type="entry name" value="FIST_C"/>
    <property type="match status" value="1"/>
</dbReference>
<feature type="domain" description="FIST C-domain" evidence="2">
    <location>
        <begin position="220"/>
        <end position="357"/>
    </location>
</feature>
<dbReference type="PANTHER" id="PTHR40252:SF2">
    <property type="entry name" value="BLR0328 PROTEIN"/>
    <property type="match status" value="1"/>
</dbReference>
<evidence type="ECO:0000313" key="4">
    <source>
        <dbReference type="Proteomes" id="UP000198942"/>
    </source>
</evidence>
<dbReference type="SMART" id="SM00897">
    <property type="entry name" value="FIST"/>
    <property type="match status" value="1"/>
</dbReference>
<dbReference type="STRING" id="551995.SAMN05192574_104221"/>
<keyword evidence="4" id="KW-1185">Reference proteome</keyword>
<reference evidence="4" key="1">
    <citation type="submission" date="2016-10" db="EMBL/GenBank/DDBJ databases">
        <authorList>
            <person name="Varghese N."/>
            <person name="Submissions S."/>
        </authorList>
    </citation>
    <scope>NUCLEOTIDE SEQUENCE [LARGE SCALE GENOMIC DNA]</scope>
    <source>
        <strain evidence="4">Gh-48</strain>
    </source>
</reference>
<dbReference type="InterPro" id="IPR013702">
    <property type="entry name" value="FIST_domain_N"/>
</dbReference>
<sequence length="378" mass="40898">MRIRQHHFVHNGWVNYFADPNFNAEKCQLVLAFGAPQLITAPQIYDYLKTGYPNANIVFASTSGEIIGSDVYDDSIVVTAIELEKSTIACTATHVNAQANSAETGAFLMAQLDKKGLNCVFIISDGTFINGSELVDGFNRDNPDKVPVSGGLAGDAARFSSTFTSLNAAPTQGNVIAIGFYGDNLHISHGSSGGWEEFGPQRTISRSDKNVLFEIDGKSALDLYKEYLGEYAKELPGSALLFPLSLTIEGSDKKLVRTILSVNEEEKSMTFAGNLPEGSKVRLMKANFDKLISASSSAATDAVIGPEQADLAILISCVGRKLVLNERTDEELMAAKHIFGDKTSMAGFYSYGELSPLNKGSNCELHNQTMTITTFTER</sequence>